<name>A0ABW7W0E2_9NOCA</name>
<comment type="caution">
    <text evidence="1">The sequence shown here is derived from an EMBL/GenBank/DDBJ whole genome shotgun (WGS) entry which is preliminary data.</text>
</comment>
<dbReference type="Proteomes" id="UP001611494">
    <property type="component" value="Unassembled WGS sequence"/>
</dbReference>
<dbReference type="RefSeq" id="WP_397063854.1">
    <property type="nucleotide sequence ID" value="NZ_JBIRYL010000006.1"/>
</dbReference>
<dbReference type="EMBL" id="JBIRYL010000006">
    <property type="protein sequence ID" value="MFI2232273.1"/>
    <property type="molecule type" value="Genomic_DNA"/>
</dbReference>
<reference evidence="1 2" key="1">
    <citation type="submission" date="2024-10" db="EMBL/GenBank/DDBJ databases">
        <title>The Natural Products Discovery Center: Release of the First 8490 Sequenced Strains for Exploring Actinobacteria Biosynthetic Diversity.</title>
        <authorList>
            <person name="Kalkreuter E."/>
            <person name="Kautsar S.A."/>
            <person name="Yang D."/>
            <person name="Bader C.D."/>
            <person name="Teijaro C.N."/>
            <person name="Fluegel L."/>
            <person name="Davis C.M."/>
            <person name="Simpson J.R."/>
            <person name="Lauterbach L."/>
            <person name="Steele A.D."/>
            <person name="Gui C."/>
            <person name="Meng S."/>
            <person name="Li G."/>
            <person name="Viehrig K."/>
            <person name="Ye F."/>
            <person name="Su P."/>
            <person name="Kiefer A.F."/>
            <person name="Nichols A."/>
            <person name="Cepeda A.J."/>
            <person name="Yan W."/>
            <person name="Fan B."/>
            <person name="Jiang Y."/>
            <person name="Adhikari A."/>
            <person name="Zheng C.-J."/>
            <person name="Schuster L."/>
            <person name="Cowan T.M."/>
            <person name="Smanski M.J."/>
            <person name="Chevrette M.G."/>
            <person name="De Carvalho L.P.S."/>
            <person name="Shen B."/>
        </authorList>
    </citation>
    <scope>NUCLEOTIDE SEQUENCE [LARGE SCALE GENOMIC DNA]</scope>
    <source>
        <strain evidence="1 2">NPDC019377</strain>
    </source>
</reference>
<proteinExistence type="predicted"/>
<evidence type="ECO:0000313" key="2">
    <source>
        <dbReference type="Proteomes" id="UP001611494"/>
    </source>
</evidence>
<gene>
    <name evidence="1" type="ORF">ACH49Z_20720</name>
</gene>
<protein>
    <submittedName>
        <fullName evidence="1">Uncharacterized protein</fullName>
    </submittedName>
</protein>
<keyword evidence="2" id="KW-1185">Reference proteome</keyword>
<accession>A0ABW7W0E2</accession>
<evidence type="ECO:0000313" key="1">
    <source>
        <dbReference type="EMBL" id="MFI2232273.1"/>
    </source>
</evidence>
<organism evidence="1 2">
    <name type="scientific">Nocardia testacea</name>
    <dbReference type="NCBI Taxonomy" id="248551"/>
    <lineage>
        <taxon>Bacteria</taxon>
        <taxon>Bacillati</taxon>
        <taxon>Actinomycetota</taxon>
        <taxon>Actinomycetes</taxon>
        <taxon>Mycobacteriales</taxon>
        <taxon>Nocardiaceae</taxon>
        <taxon>Nocardia</taxon>
    </lineage>
</organism>
<sequence length="270" mass="29765">MTESLTQALGKIEAFGDFLCEGAVPRPGSEYAAESGELTGVQTWSAAVEAGLSGLDHLHYFADTTIKARRVTAFASFTVLRSAISAVALAGWLISGDRTERLTRTLTLRRLEASNQITAVDEIINAPRGPAESAYARKRREQATKKRADLLAVQNTIDEDAVRLELDLAKITRMPRDWQLVKIAADLVDPAEYHDFGASRESVLTWRVLSAYAHGQIWAANMSARTVVDPDGIHMTTWAPDRDFLMQGFTAAWDLMYGAFDRYIDLAGAR</sequence>